<keyword evidence="1" id="KW-0812">Transmembrane</keyword>
<dbReference type="Proteomes" id="UP000284416">
    <property type="component" value="Unassembled WGS sequence"/>
</dbReference>
<evidence type="ECO:0000313" key="2">
    <source>
        <dbReference type="EMBL" id="RHW34160.1"/>
    </source>
</evidence>
<keyword evidence="3" id="KW-1185">Reference proteome</keyword>
<dbReference type="Pfam" id="PF09527">
    <property type="entry name" value="ATPase_gene1"/>
    <property type="match status" value="1"/>
</dbReference>
<dbReference type="RefSeq" id="WP_118923702.1">
    <property type="nucleotide sequence ID" value="NZ_QWEG01000015.1"/>
</dbReference>
<dbReference type="EMBL" id="QWEG01000015">
    <property type="protein sequence ID" value="RHW34160.1"/>
    <property type="molecule type" value="Genomic_DNA"/>
</dbReference>
<gene>
    <name evidence="2" type="ORF">D1B31_19880</name>
</gene>
<protein>
    <submittedName>
        <fullName evidence="2">DUF3939 domain-containing protein</fullName>
    </submittedName>
</protein>
<proteinExistence type="predicted"/>
<keyword evidence="1" id="KW-1133">Transmembrane helix</keyword>
<dbReference type="AlphaFoldDB" id="A0A417YL32"/>
<accession>A0A417YL32</accession>
<evidence type="ECO:0000313" key="3">
    <source>
        <dbReference type="Proteomes" id="UP000284416"/>
    </source>
</evidence>
<dbReference type="Pfam" id="PF13075">
    <property type="entry name" value="DUF3939"/>
    <property type="match status" value="1"/>
</dbReference>
<feature type="transmembrane region" description="Helical" evidence="1">
    <location>
        <begin position="90"/>
        <end position="113"/>
    </location>
</feature>
<dbReference type="InterPro" id="IPR025071">
    <property type="entry name" value="DUF3939"/>
</dbReference>
<organism evidence="2 3">
    <name type="scientific">Neobacillus notoginsengisoli</name>
    <dbReference type="NCBI Taxonomy" id="1578198"/>
    <lineage>
        <taxon>Bacteria</taxon>
        <taxon>Bacillati</taxon>
        <taxon>Bacillota</taxon>
        <taxon>Bacilli</taxon>
        <taxon>Bacillales</taxon>
        <taxon>Bacillaceae</taxon>
        <taxon>Neobacillus</taxon>
    </lineage>
</organism>
<comment type="caution">
    <text evidence="2">The sequence shown here is derived from an EMBL/GenBank/DDBJ whole genome shotgun (WGS) entry which is preliminary data.</text>
</comment>
<dbReference type="OrthoDB" id="2352834at2"/>
<evidence type="ECO:0000256" key="1">
    <source>
        <dbReference type="SAM" id="Phobius"/>
    </source>
</evidence>
<feature type="transmembrane region" description="Helical" evidence="1">
    <location>
        <begin position="125"/>
        <end position="146"/>
    </location>
</feature>
<keyword evidence="1" id="KW-0472">Membrane</keyword>
<dbReference type="InterPro" id="IPR032820">
    <property type="entry name" value="ATPase_put"/>
</dbReference>
<name>A0A417YL32_9BACI</name>
<reference evidence="2 3" key="1">
    <citation type="journal article" date="2017" name="Int. J. Syst. Evol. Microbiol.">
        <title>Bacillus notoginsengisoli sp. nov., a novel bacterium isolated from the rhizosphere of Panax notoginseng.</title>
        <authorList>
            <person name="Zhang M.Y."/>
            <person name="Cheng J."/>
            <person name="Cai Y."/>
            <person name="Zhang T.Y."/>
            <person name="Wu Y.Y."/>
            <person name="Manikprabhu D."/>
            <person name="Li W.J."/>
            <person name="Zhang Y.X."/>
        </authorList>
    </citation>
    <scope>NUCLEOTIDE SEQUENCE [LARGE SCALE GENOMIC DNA]</scope>
    <source>
        <strain evidence="2 3">JCM 30743</strain>
    </source>
</reference>
<sequence>MKRKFSKTYGRVNEDIELALEEHMIFVHYKRGNIEKSACLLKNENRPLKEYVDSFLKENNVSEELKTEVIEYLQDAKNLSGKQWSEFTDFLMKALSLHMVFAVTLAVSIFIGYKSGAYLDGRIDVYPLFTLIGLAGGLALGGYSVYAMAIKYFKPGSFLEKKEKKKQVAVTEPERKWQEIDVSLDEVRKAVRKFSDDLPKGVYRTILVNDDNSIDFTQLAHILNGIPSRKFYMSKETYDLFEEAENHIPVQMDMVQNAVDQYVKDNQKYPMLPFDPSKRVNYYQLLQDHYLKEHPDIQFYITDCDGLVTHIRPSEKRA</sequence>